<evidence type="ECO:0000256" key="2">
    <source>
        <dbReference type="ARBA" id="ARBA00013061"/>
    </source>
</evidence>
<gene>
    <name evidence="9" type="primary">pgk</name>
    <name evidence="9" type="ORF">COU09_00750</name>
</gene>
<accession>A0A2H0USB8</accession>
<dbReference type="GO" id="GO:0043531">
    <property type="term" value="F:ADP binding"/>
    <property type="evidence" value="ECO:0007669"/>
    <property type="project" value="TreeGrafter"/>
</dbReference>
<keyword evidence="3 8" id="KW-0808">Transferase</keyword>
<dbReference type="PRINTS" id="PR00477">
    <property type="entry name" value="PHGLYCKINASE"/>
</dbReference>
<comment type="catalytic activity">
    <reaction evidence="1 8">
        <text>(2R)-3-phosphoglycerate + ATP = (2R)-3-phospho-glyceroyl phosphate + ADP</text>
        <dbReference type="Rhea" id="RHEA:14801"/>
        <dbReference type="ChEBI" id="CHEBI:30616"/>
        <dbReference type="ChEBI" id="CHEBI:57604"/>
        <dbReference type="ChEBI" id="CHEBI:58272"/>
        <dbReference type="ChEBI" id="CHEBI:456216"/>
        <dbReference type="EC" id="2.7.2.3"/>
    </reaction>
</comment>
<evidence type="ECO:0000256" key="8">
    <source>
        <dbReference type="RuleBase" id="RU000532"/>
    </source>
</evidence>
<dbReference type="AlphaFoldDB" id="A0A2H0USB8"/>
<dbReference type="GO" id="GO:0006094">
    <property type="term" value="P:gluconeogenesis"/>
    <property type="evidence" value="ECO:0007669"/>
    <property type="project" value="TreeGrafter"/>
</dbReference>
<keyword evidence="5 8" id="KW-0418">Kinase</keyword>
<dbReference type="GO" id="GO:0006096">
    <property type="term" value="P:glycolytic process"/>
    <property type="evidence" value="ECO:0007669"/>
    <property type="project" value="InterPro"/>
</dbReference>
<evidence type="ECO:0000313" key="9">
    <source>
        <dbReference type="EMBL" id="PIR88695.1"/>
    </source>
</evidence>
<proteinExistence type="inferred from homology"/>
<dbReference type="PIRSF" id="PIRSF000724">
    <property type="entry name" value="Pgk"/>
    <property type="match status" value="1"/>
</dbReference>
<evidence type="ECO:0000313" key="10">
    <source>
        <dbReference type="Proteomes" id="UP000229615"/>
    </source>
</evidence>
<dbReference type="Proteomes" id="UP000229615">
    <property type="component" value="Unassembled WGS sequence"/>
</dbReference>
<dbReference type="GO" id="GO:0004618">
    <property type="term" value="F:phosphoglycerate kinase activity"/>
    <property type="evidence" value="ECO:0007669"/>
    <property type="project" value="UniProtKB-EC"/>
</dbReference>
<reference evidence="10" key="1">
    <citation type="submission" date="2017-09" db="EMBL/GenBank/DDBJ databases">
        <title>Depth-based differentiation of microbial function through sediment-hosted aquifers and enrichment of novel symbionts in the deep terrestrial subsurface.</title>
        <authorList>
            <person name="Probst A.J."/>
            <person name="Ladd B."/>
            <person name="Jarett J.K."/>
            <person name="Geller-Mcgrath D.E."/>
            <person name="Sieber C.M.K."/>
            <person name="Emerson J.B."/>
            <person name="Anantharaman K."/>
            <person name="Thomas B.C."/>
            <person name="Malmstrom R."/>
            <person name="Stieglmeier M."/>
            <person name="Klingl A."/>
            <person name="Woyke T."/>
            <person name="Ryan C.M."/>
            <person name="Banfield J.F."/>
        </authorList>
    </citation>
    <scope>NUCLEOTIDE SEQUENCE [LARGE SCALE GENOMIC DNA]</scope>
</reference>
<protein>
    <recommendedName>
        <fullName evidence="2 8">Phosphoglycerate kinase</fullName>
        <ecNumber evidence="2 8">2.7.2.3</ecNumber>
    </recommendedName>
</protein>
<evidence type="ECO:0000256" key="7">
    <source>
        <dbReference type="PIRSR" id="PIRSR000724-2"/>
    </source>
</evidence>
<dbReference type="InterPro" id="IPR015824">
    <property type="entry name" value="Phosphoglycerate_kinase_N"/>
</dbReference>
<dbReference type="SUPFAM" id="SSF53748">
    <property type="entry name" value="Phosphoglycerate kinase"/>
    <property type="match status" value="1"/>
</dbReference>
<feature type="binding site" evidence="7">
    <location>
        <position position="294"/>
    </location>
    <ligand>
        <name>ATP</name>
        <dbReference type="ChEBI" id="CHEBI:30616"/>
    </ligand>
</feature>
<dbReference type="PANTHER" id="PTHR11406">
    <property type="entry name" value="PHOSPHOGLYCERATE KINASE"/>
    <property type="match status" value="1"/>
</dbReference>
<evidence type="ECO:0000256" key="3">
    <source>
        <dbReference type="ARBA" id="ARBA00022679"/>
    </source>
</evidence>
<organism evidence="9 10">
    <name type="scientific">Candidatus Harrisonbacteria bacterium CG10_big_fil_rev_8_21_14_0_10_44_23</name>
    <dbReference type="NCBI Taxonomy" id="1974585"/>
    <lineage>
        <taxon>Bacteria</taxon>
        <taxon>Candidatus Harrisoniibacteriota</taxon>
    </lineage>
</organism>
<dbReference type="InterPro" id="IPR036043">
    <property type="entry name" value="Phosphoglycerate_kinase_sf"/>
</dbReference>
<dbReference type="GO" id="GO:0005829">
    <property type="term" value="C:cytosol"/>
    <property type="evidence" value="ECO:0007669"/>
    <property type="project" value="TreeGrafter"/>
</dbReference>
<keyword evidence="4" id="KW-0547">Nucleotide-binding</keyword>
<sequence length="362" mass="40354">MRLIQNASKIKGKTAIVRAALDVRQISDSLRLERSLKTLKHLKRQKAKIVIIAHRGRPERPSQNLSLKFLAPYFKKNLDKDIVFLPDHHFTKSRKNIEKSPDGSIFLLENLRFSKDEERNEPHFAHQLASLGDFYVNDAFSVSHRAHASVDAITKYLPSFAGFDLQNELRELRSIIRSPKKPMTLILGGGKALDKFSVIEKLYPNVQHILLGGILGNTFLRAQGLHMHPESIDGKVLPKAREWSSKRKIQIPPDLVWDTDGRALDIGPKTSEHYSKIIKKSKTIIWAGPMGMFEKARYRAGSEAIANAVAQNKGRSLVGGGETSTLLIQMGLDKKVGFLSTGGGAMLDFLAGKKLPGLEALK</sequence>
<feature type="binding site" evidence="7">
    <location>
        <position position="195"/>
    </location>
    <ligand>
        <name>ATP</name>
        <dbReference type="ChEBI" id="CHEBI:30616"/>
    </ligand>
</feature>
<evidence type="ECO:0000256" key="5">
    <source>
        <dbReference type="ARBA" id="ARBA00022777"/>
    </source>
</evidence>
<dbReference type="EMBL" id="PFBB01000010">
    <property type="protein sequence ID" value="PIR88695.1"/>
    <property type="molecule type" value="Genomic_DNA"/>
</dbReference>
<dbReference type="Pfam" id="PF00162">
    <property type="entry name" value="PGK"/>
    <property type="match status" value="1"/>
</dbReference>
<dbReference type="Gene3D" id="3.40.50.1260">
    <property type="entry name" value="Phosphoglycerate kinase, N-terminal domain"/>
    <property type="match status" value="2"/>
</dbReference>
<comment type="similarity">
    <text evidence="8">Belongs to the phosphoglycerate kinase family.</text>
</comment>
<keyword evidence="6 7" id="KW-0067">ATP-binding</keyword>
<dbReference type="GO" id="GO:0005524">
    <property type="term" value="F:ATP binding"/>
    <property type="evidence" value="ECO:0007669"/>
    <property type="project" value="UniProtKB-KW"/>
</dbReference>
<name>A0A2H0USB8_9BACT</name>
<dbReference type="InterPro" id="IPR001576">
    <property type="entry name" value="Phosphoglycerate_kinase"/>
</dbReference>
<dbReference type="PANTHER" id="PTHR11406:SF23">
    <property type="entry name" value="PHOSPHOGLYCERATE KINASE 1, CHLOROPLASTIC-RELATED"/>
    <property type="match status" value="1"/>
</dbReference>
<comment type="caution">
    <text evidence="9">The sequence shown here is derived from an EMBL/GenBank/DDBJ whole genome shotgun (WGS) entry which is preliminary data.</text>
</comment>
<evidence type="ECO:0000256" key="4">
    <source>
        <dbReference type="ARBA" id="ARBA00022741"/>
    </source>
</evidence>
<evidence type="ECO:0000256" key="6">
    <source>
        <dbReference type="ARBA" id="ARBA00022840"/>
    </source>
</evidence>
<evidence type="ECO:0000256" key="1">
    <source>
        <dbReference type="ARBA" id="ARBA00000642"/>
    </source>
</evidence>
<dbReference type="EC" id="2.7.2.3" evidence="2 8"/>